<evidence type="ECO:0000313" key="18">
    <source>
        <dbReference type="EMBL" id="QIB69985.1"/>
    </source>
</evidence>
<dbReference type="SMART" id="SM01192">
    <property type="entry name" value="Enolase_C"/>
    <property type="match status" value="1"/>
</dbReference>
<keyword evidence="8 12" id="KW-0460">Magnesium</keyword>
<dbReference type="GO" id="GO:0006096">
    <property type="term" value="P:glycolytic process"/>
    <property type="evidence" value="ECO:0007669"/>
    <property type="project" value="UniProtKB-UniRule"/>
</dbReference>
<reference evidence="18 19" key="1">
    <citation type="submission" date="2020-02" db="EMBL/GenBank/DDBJ databases">
        <authorList>
            <person name="Kim Y.B."/>
            <person name="Roh S.W."/>
        </authorList>
    </citation>
    <scope>NUCLEOTIDE SEQUENCE [LARGE SCALE GENOMIC DNA]</scope>
    <source>
        <strain evidence="18 19">DSM 103574</strain>
    </source>
</reference>
<feature type="binding site" evidence="12">
    <location>
        <position position="339"/>
    </location>
    <ligand>
        <name>(2R)-2-phosphoglycerate</name>
        <dbReference type="ChEBI" id="CHEBI:58289"/>
    </ligand>
</feature>
<feature type="binding site" evidence="14">
    <location>
        <position position="314"/>
    </location>
    <ligand>
        <name>substrate</name>
    </ligand>
</feature>
<evidence type="ECO:0000256" key="5">
    <source>
        <dbReference type="ARBA" id="ARBA00022490"/>
    </source>
</evidence>
<keyword evidence="19" id="KW-1185">Reference proteome</keyword>
<dbReference type="GO" id="GO:0000287">
    <property type="term" value="F:magnesium ion binding"/>
    <property type="evidence" value="ECO:0007669"/>
    <property type="project" value="UniProtKB-UniRule"/>
</dbReference>
<comment type="similarity">
    <text evidence="2 12">Belongs to the enolase family.</text>
</comment>
<evidence type="ECO:0000256" key="4">
    <source>
        <dbReference type="ARBA" id="ARBA00017068"/>
    </source>
</evidence>
<dbReference type="GO" id="GO:0000015">
    <property type="term" value="C:phosphopyruvate hydratase complex"/>
    <property type="evidence" value="ECO:0007669"/>
    <property type="project" value="InterPro"/>
</dbReference>
<feature type="active site" description="Proton acceptor" evidence="12 13">
    <location>
        <position position="339"/>
    </location>
</feature>
<dbReference type="Gene3D" id="3.20.20.120">
    <property type="entry name" value="Enolase-like C-terminal domain"/>
    <property type="match status" value="1"/>
</dbReference>
<evidence type="ECO:0000256" key="13">
    <source>
        <dbReference type="PIRSR" id="PIRSR001400-1"/>
    </source>
</evidence>
<accession>A0A858BY01</accession>
<keyword evidence="7 12" id="KW-0479">Metal-binding</keyword>
<dbReference type="InterPro" id="IPR029017">
    <property type="entry name" value="Enolase-like_N"/>
</dbReference>
<dbReference type="InterPro" id="IPR020810">
    <property type="entry name" value="Enolase_C"/>
</dbReference>
<feature type="binding site" evidence="12">
    <location>
        <position position="163"/>
    </location>
    <ligand>
        <name>(2R)-2-phosphoglycerate</name>
        <dbReference type="ChEBI" id="CHEBI:58289"/>
    </ligand>
</feature>
<dbReference type="HAMAP" id="MF_00318">
    <property type="entry name" value="Enolase"/>
    <property type="match status" value="1"/>
</dbReference>
<dbReference type="SMART" id="SM01193">
    <property type="entry name" value="Enolase_N"/>
    <property type="match status" value="1"/>
</dbReference>
<dbReference type="PIRSF" id="PIRSF001400">
    <property type="entry name" value="Enolase"/>
    <property type="match status" value="1"/>
</dbReference>
<comment type="function">
    <text evidence="12">Catalyzes the reversible conversion of 2-phosphoglycerate (2-PG) into phosphoenolpyruvate (PEP). It is essential for the degradation of carbohydrates via glycolysis.</text>
</comment>
<dbReference type="GO" id="GO:0009986">
    <property type="term" value="C:cell surface"/>
    <property type="evidence" value="ECO:0007669"/>
    <property type="project" value="UniProtKB-SubCell"/>
</dbReference>
<feature type="binding site" evidence="14">
    <location>
        <position position="164"/>
    </location>
    <ligand>
        <name>substrate</name>
    </ligand>
</feature>
<dbReference type="InterPro" id="IPR020809">
    <property type="entry name" value="Enolase_CS"/>
</dbReference>
<feature type="binding site" evidence="12">
    <location>
        <position position="369"/>
    </location>
    <ligand>
        <name>(2R)-2-phosphoglycerate</name>
        <dbReference type="ChEBI" id="CHEBI:58289"/>
    </ligand>
</feature>
<dbReference type="EC" id="4.2.1.11" evidence="3 12"/>
<dbReference type="UniPathway" id="UPA00109">
    <property type="reaction ID" value="UER00187"/>
</dbReference>
<evidence type="ECO:0000256" key="3">
    <source>
        <dbReference type="ARBA" id="ARBA00012058"/>
    </source>
</evidence>
<evidence type="ECO:0000256" key="8">
    <source>
        <dbReference type="ARBA" id="ARBA00022842"/>
    </source>
</evidence>
<feature type="binding site" evidence="14">
    <location>
        <position position="155"/>
    </location>
    <ligand>
        <name>substrate</name>
    </ligand>
</feature>
<dbReference type="NCBIfam" id="TIGR01060">
    <property type="entry name" value="eno"/>
    <property type="match status" value="1"/>
</dbReference>
<dbReference type="SFLD" id="SFLDF00002">
    <property type="entry name" value="enolase"/>
    <property type="match status" value="1"/>
</dbReference>
<dbReference type="KEGG" id="abut:Ami103574_12050"/>
<evidence type="ECO:0000256" key="14">
    <source>
        <dbReference type="PIRSR" id="PIRSR001400-2"/>
    </source>
</evidence>
<evidence type="ECO:0000259" key="17">
    <source>
        <dbReference type="SMART" id="SM01193"/>
    </source>
</evidence>
<dbReference type="Proteomes" id="UP000466848">
    <property type="component" value="Chromosome"/>
</dbReference>
<feature type="domain" description="Enolase C-terminal TIM barrel" evidence="16">
    <location>
        <begin position="139"/>
        <end position="427"/>
    </location>
</feature>
<evidence type="ECO:0000256" key="11">
    <source>
        <dbReference type="ARBA" id="ARBA00048951"/>
    </source>
</evidence>
<dbReference type="CDD" id="cd03313">
    <property type="entry name" value="enolase"/>
    <property type="match status" value="1"/>
</dbReference>
<feature type="binding site" evidence="14">
    <location>
        <position position="390"/>
    </location>
    <ligand>
        <name>substrate</name>
    </ligand>
</feature>
<feature type="binding site" evidence="12 15">
    <location>
        <position position="287"/>
    </location>
    <ligand>
        <name>Mg(2+)</name>
        <dbReference type="ChEBI" id="CHEBI:18420"/>
    </ligand>
</feature>
<evidence type="ECO:0000256" key="1">
    <source>
        <dbReference type="ARBA" id="ARBA00005031"/>
    </source>
</evidence>
<comment type="cofactor">
    <cofactor evidence="15">
        <name>Mg(2+)</name>
        <dbReference type="ChEBI" id="CHEBI:18420"/>
    </cofactor>
    <text evidence="15">Mg(2+) is required for catalysis and for stabilizing the dimer.</text>
</comment>
<dbReference type="Pfam" id="PF03952">
    <property type="entry name" value="Enolase_N"/>
    <property type="match status" value="1"/>
</dbReference>
<feature type="binding site" evidence="14">
    <location>
        <position position="287"/>
    </location>
    <ligand>
        <name>substrate</name>
    </ligand>
</feature>
<evidence type="ECO:0000256" key="9">
    <source>
        <dbReference type="ARBA" id="ARBA00023152"/>
    </source>
</evidence>
<comment type="pathway">
    <text evidence="1 12">Carbohydrate degradation; glycolysis; pyruvate from D-glyceraldehyde 3-phosphate: step 4/5.</text>
</comment>
<feature type="binding site" evidence="14">
    <location>
        <begin position="366"/>
        <end position="369"/>
    </location>
    <ligand>
        <name>substrate</name>
    </ligand>
</feature>
<feature type="binding site" evidence="12">
    <location>
        <position position="368"/>
    </location>
    <ligand>
        <name>(2R)-2-phosphoglycerate</name>
        <dbReference type="ChEBI" id="CHEBI:58289"/>
    </ligand>
</feature>
<dbReference type="PANTHER" id="PTHR11902:SF1">
    <property type="entry name" value="ENOLASE"/>
    <property type="match status" value="1"/>
</dbReference>
<feature type="active site" description="Proton donor" evidence="12 13">
    <location>
        <position position="205"/>
    </location>
</feature>
<dbReference type="SUPFAM" id="SSF51604">
    <property type="entry name" value="Enolase C-terminal domain-like"/>
    <property type="match status" value="1"/>
</dbReference>
<dbReference type="SFLD" id="SFLDG00178">
    <property type="entry name" value="enolase"/>
    <property type="match status" value="1"/>
</dbReference>
<evidence type="ECO:0000259" key="16">
    <source>
        <dbReference type="SMART" id="SM01192"/>
    </source>
</evidence>
<dbReference type="SUPFAM" id="SSF54826">
    <property type="entry name" value="Enolase N-terminal domain-like"/>
    <property type="match status" value="1"/>
</dbReference>
<evidence type="ECO:0000256" key="12">
    <source>
        <dbReference type="HAMAP-Rule" id="MF_00318"/>
    </source>
</evidence>
<keyword evidence="10 12" id="KW-0456">Lyase</keyword>
<evidence type="ECO:0000256" key="15">
    <source>
        <dbReference type="PIRSR" id="PIRSR001400-3"/>
    </source>
</evidence>
<protein>
    <recommendedName>
        <fullName evidence="4 12">Enolase</fullName>
        <ecNumber evidence="3 12">4.2.1.11</ecNumber>
    </recommendedName>
    <alternativeName>
        <fullName evidence="12">2-phospho-D-glycerate hydro-lyase</fullName>
    </alternativeName>
    <alternativeName>
        <fullName evidence="12">2-phosphoglycerate dehydratase</fullName>
    </alternativeName>
</protein>
<dbReference type="InterPro" id="IPR020811">
    <property type="entry name" value="Enolase_N"/>
</dbReference>
<feature type="domain" description="Enolase N-terminal" evidence="17">
    <location>
        <begin position="4"/>
        <end position="134"/>
    </location>
</feature>
<dbReference type="GO" id="GO:0004634">
    <property type="term" value="F:phosphopyruvate hydratase activity"/>
    <property type="evidence" value="ECO:0007669"/>
    <property type="project" value="UniProtKB-UniRule"/>
</dbReference>
<comment type="subcellular location">
    <subcellularLocation>
        <location evidence="12">Cytoplasm</location>
    </subcellularLocation>
    <subcellularLocation>
        <location evidence="12">Secreted</location>
    </subcellularLocation>
    <subcellularLocation>
        <location evidence="12">Cell surface</location>
    </subcellularLocation>
    <text evidence="12">Fractions of enolase are present in both the cytoplasm and on the cell surface.</text>
</comment>
<keyword evidence="6 12" id="KW-0964">Secreted</keyword>
<comment type="catalytic activity">
    <reaction evidence="11">
        <text>(2R)-2-phosphoglycerate = phosphoenolpyruvate + H2O</text>
        <dbReference type="Rhea" id="RHEA:10164"/>
        <dbReference type="ChEBI" id="CHEBI:15377"/>
        <dbReference type="ChEBI" id="CHEBI:58289"/>
        <dbReference type="ChEBI" id="CHEBI:58702"/>
        <dbReference type="EC" id="4.2.1.11"/>
    </reaction>
    <physiologicalReaction direction="left-to-right" evidence="11">
        <dbReference type="Rhea" id="RHEA:10165"/>
    </physiologicalReaction>
</comment>
<dbReference type="Gene3D" id="3.30.390.10">
    <property type="entry name" value="Enolase-like, N-terminal domain"/>
    <property type="match status" value="1"/>
</dbReference>
<keyword evidence="9 12" id="KW-0324">Glycolysis</keyword>
<dbReference type="PRINTS" id="PR00148">
    <property type="entry name" value="ENOLASE"/>
</dbReference>
<dbReference type="PROSITE" id="PS00164">
    <property type="entry name" value="ENOLASE"/>
    <property type="match status" value="1"/>
</dbReference>
<feature type="binding site" evidence="12 15">
    <location>
        <position position="314"/>
    </location>
    <ligand>
        <name>Mg(2+)</name>
        <dbReference type="ChEBI" id="CHEBI:18420"/>
    </ligand>
</feature>
<dbReference type="FunFam" id="3.30.390.10:FF:000001">
    <property type="entry name" value="Enolase"/>
    <property type="match status" value="1"/>
</dbReference>
<feature type="binding site" evidence="12">
    <location>
        <position position="390"/>
    </location>
    <ligand>
        <name>(2R)-2-phosphoglycerate</name>
        <dbReference type="ChEBI" id="CHEBI:58289"/>
    </ligand>
</feature>
<evidence type="ECO:0000256" key="6">
    <source>
        <dbReference type="ARBA" id="ARBA00022525"/>
    </source>
</evidence>
<evidence type="ECO:0000256" key="10">
    <source>
        <dbReference type="ARBA" id="ARBA00023239"/>
    </source>
</evidence>
<dbReference type="Pfam" id="PF00113">
    <property type="entry name" value="Enolase_C"/>
    <property type="match status" value="1"/>
</dbReference>
<dbReference type="FunFam" id="3.20.20.120:FF:000001">
    <property type="entry name" value="Enolase"/>
    <property type="match status" value="1"/>
</dbReference>
<feature type="binding site" evidence="12 15">
    <location>
        <position position="242"/>
    </location>
    <ligand>
        <name>Mg(2+)</name>
        <dbReference type="ChEBI" id="CHEBI:18420"/>
    </ligand>
</feature>
<comment type="cofactor">
    <cofactor evidence="12">
        <name>Mg(2+)</name>
        <dbReference type="ChEBI" id="CHEBI:18420"/>
    </cofactor>
    <text evidence="12">Binds a second Mg(2+) ion via substrate during catalysis.</text>
</comment>
<proteinExistence type="inferred from homology"/>
<dbReference type="AlphaFoldDB" id="A0A858BY01"/>
<sequence>MPFIEDVIAREVLDSRGNPTVEVELYLEDGSMGRSIVPSGASTGVHEAVELRDGDKARYLGKGTLKAVENVNSIIADEIIGYNVLDQVGLDKLLIELDGTPNKGRLGANAILGVSMAAADAAANSLGLPLFQYLGGVNGKTLPTPMMNILNGGSHADNTVDIQEFMIMPVGAPSFREALRMGAEVFHSLKAVLKGKGLNTAVGDEGGFAPNLTTNEEAIQVILEAIEKAGYKPGEEIKIALDVAASEFYDEKTKAYNLTGEGVTRTAEEMVAYYEMLAAKYPIISIEDGLAEDDWAGWKLLTERLGQKLQLVGDDLFVTNTERLARGIQEGIANSILIKVNQIGTLTETFDAIEMAKRAGYTAVVSHRSGETEDVTIADIVVGLNAGQIKTGSLSRTDRIAKYNQLLRIEETLDTSGQYAGLSAFYNLRA</sequence>
<evidence type="ECO:0000256" key="2">
    <source>
        <dbReference type="ARBA" id="ARBA00009604"/>
    </source>
</evidence>
<name>A0A858BY01_9FIRM</name>
<dbReference type="RefSeq" id="WP_163067225.1">
    <property type="nucleotide sequence ID" value="NZ_CP048649.1"/>
</dbReference>
<keyword evidence="5 12" id="KW-0963">Cytoplasm</keyword>
<dbReference type="InterPro" id="IPR036849">
    <property type="entry name" value="Enolase-like_C_sf"/>
</dbReference>
<dbReference type="SFLD" id="SFLDS00001">
    <property type="entry name" value="Enolase"/>
    <property type="match status" value="1"/>
</dbReference>
<evidence type="ECO:0000256" key="7">
    <source>
        <dbReference type="ARBA" id="ARBA00022723"/>
    </source>
</evidence>
<dbReference type="InterPro" id="IPR000941">
    <property type="entry name" value="Enolase"/>
</dbReference>
<dbReference type="EMBL" id="CP048649">
    <property type="protein sequence ID" value="QIB69985.1"/>
    <property type="molecule type" value="Genomic_DNA"/>
</dbReference>
<evidence type="ECO:0000313" key="19">
    <source>
        <dbReference type="Proteomes" id="UP000466848"/>
    </source>
</evidence>
<dbReference type="GO" id="GO:0005576">
    <property type="term" value="C:extracellular region"/>
    <property type="evidence" value="ECO:0007669"/>
    <property type="project" value="UniProtKB-SubCell"/>
</dbReference>
<organism evidence="18 19">
    <name type="scientific">Aminipila butyrica</name>
    <dbReference type="NCBI Taxonomy" id="433296"/>
    <lineage>
        <taxon>Bacteria</taxon>
        <taxon>Bacillati</taxon>
        <taxon>Bacillota</taxon>
        <taxon>Clostridia</taxon>
        <taxon>Peptostreptococcales</taxon>
        <taxon>Anaerovoracaceae</taxon>
        <taxon>Aminipila</taxon>
    </lineage>
</organism>
<gene>
    <name evidence="12 18" type="primary">eno</name>
    <name evidence="18" type="ORF">Ami103574_12050</name>
</gene>
<keyword evidence="18" id="KW-0670">Pyruvate</keyword>
<dbReference type="PANTHER" id="PTHR11902">
    <property type="entry name" value="ENOLASE"/>
    <property type="match status" value="1"/>
</dbReference>